<feature type="domain" description="HIT" evidence="10">
    <location>
        <begin position="21"/>
        <end position="125"/>
    </location>
</feature>
<evidence type="ECO:0000256" key="9">
    <source>
        <dbReference type="SAM" id="Coils"/>
    </source>
</evidence>
<evidence type="ECO:0000256" key="8">
    <source>
        <dbReference type="PROSITE-ProRule" id="PRU00464"/>
    </source>
</evidence>
<evidence type="ECO:0000256" key="5">
    <source>
        <dbReference type="ARBA" id="ARBA00023125"/>
    </source>
</evidence>
<keyword evidence="12" id="KW-1185">Reference proteome</keyword>
<dbReference type="Pfam" id="PF11969">
    <property type="entry name" value="DcpS_C"/>
    <property type="match status" value="1"/>
</dbReference>
<dbReference type="InterPro" id="IPR011146">
    <property type="entry name" value="HIT-like"/>
</dbReference>
<dbReference type="AlphaFoldDB" id="A0A9N9TNV7"/>
<evidence type="ECO:0000256" key="3">
    <source>
        <dbReference type="ARBA" id="ARBA00022763"/>
    </source>
</evidence>
<feature type="coiled-coil region" evidence="9">
    <location>
        <begin position="66"/>
        <end position="93"/>
    </location>
</feature>
<gene>
    <name evidence="11" type="ORF">PHYEVI_LOCUS6584</name>
</gene>
<dbReference type="SUPFAM" id="SSF54197">
    <property type="entry name" value="HIT-like"/>
    <property type="match status" value="1"/>
</dbReference>
<dbReference type="GO" id="GO:1990165">
    <property type="term" value="F:single-strand break-containing DNA binding"/>
    <property type="evidence" value="ECO:0007669"/>
    <property type="project" value="TreeGrafter"/>
</dbReference>
<dbReference type="FunFam" id="3.30.428.10:FF:000004">
    <property type="entry name" value="aprataxin isoform X2"/>
    <property type="match status" value="1"/>
</dbReference>
<organism evidence="11 12">
    <name type="scientific">Phyllotreta striolata</name>
    <name type="common">Striped flea beetle</name>
    <name type="synonym">Crioceris striolata</name>
    <dbReference type="NCBI Taxonomy" id="444603"/>
    <lineage>
        <taxon>Eukaryota</taxon>
        <taxon>Metazoa</taxon>
        <taxon>Ecdysozoa</taxon>
        <taxon>Arthropoda</taxon>
        <taxon>Hexapoda</taxon>
        <taxon>Insecta</taxon>
        <taxon>Pterygota</taxon>
        <taxon>Neoptera</taxon>
        <taxon>Endopterygota</taxon>
        <taxon>Coleoptera</taxon>
        <taxon>Polyphaga</taxon>
        <taxon>Cucujiformia</taxon>
        <taxon>Chrysomeloidea</taxon>
        <taxon>Chrysomelidae</taxon>
        <taxon>Galerucinae</taxon>
        <taxon>Alticini</taxon>
        <taxon>Phyllotreta</taxon>
    </lineage>
</organism>
<evidence type="ECO:0000313" key="12">
    <source>
        <dbReference type="Proteomes" id="UP001153712"/>
    </source>
</evidence>
<reference evidence="11" key="1">
    <citation type="submission" date="2022-01" db="EMBL/GenBank/DDBJ databases">
        <authorList>
            <person name="King R."/>
        </authorList>
    </citation>
    <scope>NUCLEOTIDE SEQUENCE</scope>
</reference>
<dbReference type="GO" id="GO:0033699">
    <property type="term" value="F:DNA 5'-adenosine monophosphate hydrolase activity"/>
    <property type="evidence" value="ECO:0007669"/>
    <property type="project" value="TreeGrafter"/>
</dbReference>
<dbReference type="EMBL" id="OU900096">
    <property type="protein sequence ID" value="CAG9860228.1"/>
    <property type="molecule type" value="Genomic_DNA"/>
</dbReference>
<evidence type="ECO:0000256" key="6">
    <source>
        <dbReference type="ARBA" id="ARBA00023204"/>
    </source>
</evidence>
<keyword evidence="3" id="KW-0227">DNA damage</keyword>
<dbReference type="Gene3D" id="3.30.428.10">
    <property type="entry name" value="HIT-like"/>
    <property type="match status" value="1"/>
</dbReference>
<dbReference type="OrthoDB" id="3512845at2759"/>
<feature type="short sequence motif" description="Histidine triad motif" evidence="8">
    <location>
        <begin position="110"/>
        <end position="114"/>
    </location>
</feature>
<dbReference type="InterPro" id="IPR036265">
    <property type="entry name" value="HIT-like_sf"/>
</dbReference>
<comment type="subcellular location">
    <subcellularLocation>
        <location evidence="1">Nucleus</location>
    </subcellularLocation>
</comment>
<evidence type="ECO:0000313" key="11">
    <source>
        <dbReference type="EMBL" id="CAG9860228.1"/>
    </source>
</evidence>
<name>A0A9N9TNV7_PHYSR</name>
<sequence length="194" mass="22420">MGKRKSEIEGNTPKKIKPHWAMGLMDAMKDPKNIVKSDDLVTVIKDAYPKAEFHYLVIPKEDISNLKALNKDHVELLKHIENIAQEVASLEEHKNKIFKFGYHAEPSMAHLHLHVISDDMNSSCVKTKKHWNSFNTPFFLNPQDVRESLETDGKVSLPTPQQCKDYINTPLHCHKCKYEPKHMPDLKKHILTHL</sequence>
<keyword evidence="7" id="KW-0539">Nucleus</keyword>
<dbReference type="PANTHER" id="PTHR12486">
    <property type="entry name" value="APRATAXIN-RELATED"/>
    <property type="match status" value="1"/>
</dbReference>
<dbReference type="PROSITE" id="PS51084">
    <property type="entry name" value="HIT_2"/>
    <property type="match status" value="1"/>
</dbReference>
<accession>A0A9N9TNV7</accession>
<dbReference type="Proteomes" id="UP001153712">
    <property type="component" value="Chromosome 3"/>
</dbReference>
<evidence type="ECO:0000256" key="2">
    <source>
        <dbReference type="ARBA" id="ARBA00022723"/>
    </source>
</evidence>
<dbReference type="GO" id="GO:0003697">
    <property type="term" value="F:single-stranded DNA binding"/>
    <property type="evidence" value="ECO:0007669"/>
    <property type="project" value="TreeGrafter"/>
</dbReference>
<keyword evidence="9" id="KW-0175">Coiled coil</keyword>
<dbReference type="GO" id="GO:0000012">
    <property type="term" value="P:single strand break repair"/>
    <property type="evidence" value="ECO:0007669"/>
    <property type="project" value="TreeGrafter"/>
</dbReference>
<keyword evidence="5" id="KW-0238">DNA-binding</keyword>
<dbReference type="InterPro" id="IPR032566">
    <property type="entry name" value="Znf-C2HE"/>
</dbReference>
<keyword evidence="2" id="KW-0479">Metal-binding</keyword>
<keyword evidence="6" id="KW-0234">DNA repair</keyword>
<evidence type="ECO:0000256" key="4">
    <source>
        <dbReference type="ARBA" id="ARBA00022833"/>
    </source>
</evidence>
<dbReference type="PANTHER" id="PTHR12486:SF4">
    <property type="entry name" value="APRATAXIN"/>
    <property type="match status" value="1"/>
</dbReference>
<dbReference type="Pfam" id="PF16278">
    <property type="entry name" value="zf-C2HE"/>
    <property type="match status" value="1"/>
</dbReference>
<keyword evidence="4" id="KW-0862">Zinc</keyword>
<protein>
    <recommendedName>
        <fullName evidence="10">HIT domain-containing protein</fullName>
    </recommendedName>
</protein>
<proteinExistence type="predicted"/>
<evidence type="ECO:0000259" key="10">
    <source>
        <dbReference type="PROSITE" id="PS51084"/>
    </source>
</evidence>
<dbReference type="GO" id="GO:0005634">
    <property type="term" value="C:nucleus"/>
    <property type="evidence" value="ECO:0007669"/>
    <property type="project" value="UniProtKB-SubCell"/>
</dbReference>
<dbReference type="GO" id="GO:0030983">
    <property type="term" value="F:mismatched DNA binding"/>
    <property type="evidence" value="ECO:0007669"/>
    <property type="project" value="TreeGrafter"/>
</dbReference>
<evidence type="ECO:0000256" key="7">
    <source>
        <dbReference type="ARBA" id="ARBA00023242"/>
    </source>
</evidence>
<dbReference type="GO" id="GO:0003725">
    <property type="term" value="F:double-stranded RNA binding"/>
    <property type="evidence" value="ECO:0007669"/>
    <property type="project" value="TreeGrafter"/>
</dbReference>
<dbReference type="GO" id="GO:0046872">
    <property type="term" value="F:metal ion binding"/>
    <property type="evidence" value="ECO:0007669"/>
    <property type="project" value="UniProtKB-KW"/>
</dbReference>
<evidence type="ECO:0000256" key="1">
    <source>
        <dbReference type="ARBA" id="ARBA00004123"/>
    </source>
</evidence>